<organism evidence="3 4">
    <name type="scientific">Emiliania huxleyi (strain CCMP1516)</name>
    <dbReference type="NCBI Taxonomy" id="280463"/>
    <lineage>
        <taxon>Eukaryota</taxon>
        <taxon>Haptista</taxon>
        <taxon>Haptophyta</taxon>
        <taxon>Prymnesiophyceae</taxon>
        <taxon>Isochrysidales</taxon>
        <taxon>Noelaerhabdaceae</taxon>
        <taxon>Emiliania</taxon>
    </lineage>
</organism>
<feature type="region of interest" description="Disordered" evidence="1">
    <location>
        <begin position="62"/>
        <end position="87"/>
    </location>
</feature>
<dbReference type="PaxDb" id="2903-EOD12323"/>
<keyword evidence="2" id="KW-0812">Transmembrane</keyword>
<dbReference type="InterPro" id="IPR038765">
    <property type="entry name" value="Papain-like_cys_pep_sf"/>
</dbReference>
<evidence type="ECO:0000256" key="2">
    <source>
        <dbReference type="SAM" id="Phobius"/>
    </source>
</evidence>
<dbReference type="AlphaFoldDB" id="A0A0D3IM38"/>
<dbReference type="HOGENOM" id="CLU_614581_0_0_1"/>
<dbReference type="KEGG" id="ehx:EMIHUDRAFT_452182"/>
<evidence type="ECO:0000313" key="3">
    <source>
        <dbReference type="EnsemblProtists" id="EOD12323"/>
    </source>
</evidence>
<reference evidence="4" key="1">
    <citation type="journal article" date="2013" name="Nature">
        <title>Pan genome of the phytoplankton Emiliania underpins its global distribution.</title>
        <authorList>
            <person name="Read B.A."/>
            <person name="Kegel J."/>
            <person name="Klute M.J."/>
            <person name="Kuo A."/>
            <person name="Lefebvre S.C."/>
            <person name="Maumus F."/>
            <person name="Mayer C."/>
            <person name="Miller J."/>
            <person name="Monier A."/>
            <person name="Salamov A."/>
            <person name="Young J."/>
            <person name="Aguilar M."/>
            <person name="Claverie J.M."/>
            <person name="Frickenhaus S."/>
            <person name="Gonzalez K."/>
            <person name="Herman E.K."/>
            <person name="Lin Y.C."/>
            <person name="Napier J."/>
            <person name="Ogata H."/>
            <person name="Sarno A.F."/>
            <person name="Shmutz J."/>
            <person name="Schroeder D."/>
            <person name="de Vargas C."/>
            <person name="Verret F."/>
            <person name="von Dassow P."/>
            <person name="Valentin K."/>
            <person name="Van de Peer Y."/>
            <person name="Wheeler G."/>
            <person name="Dacks J.B."/>
            <person name="Delwiche C.F."/>
            <person name="Dyhrman S.T."/>
            <person name="Glockner G."/>
            <person name="John U."/>
            <person name="Richards T."/>
            <person name="Worden A.Z."/>
            <person name="Zhang X."/>
            <person name="Grigoriev I.V."/>
            <person name="Allen A.E."/>
            <person name="Bidle K."/>
            <person name="Borodovsky M."/>
            <person name="Bowler C."/>
            <person name="Brownlee C."/>
            <person name="Cock J.M."/>
            <person name="Elias M."/>
            <person name="Gladyshev V.N."/>
            <person name="Groth M."/>
            <person name="Guda C."/>
            <person name="Hadaegh A."/>
            <person name="Iglesias-Rodriguez M.D."/>
            <person name="Jenkins J."/>
            <person name="Jones B.M."/>
            <person name="Lawson T."/>
            <person name="Leese F."/>
            <person name="Lindquist E."/>
            <person name="Lobanov A."/>
            <person name="Lomsadze A."/>
            <person name="Malik S.B."/>
            <person name="Marsh M.E."/>
            <person name="Mackinder L."/>
            <person name="Mock T."/>
            <person name="Mueller-Roeber B."/>
            <person name="Pagarete A."/>
            <person name="Parker M."/>
            <person name="Probert I."/>
            <person name="Quesneville H."/>
            <person name="Raines C."/>
            <person name="Rensing S.A."/>
            <person name="Riano-Pachon D.M."/>
            <person name="Richier S."/>
            <person name="Rokitta S."/>
            <person name="Shiraiwa Y."/>
            <person name="Soanes D.M."/>
            <person name="van der Giezen M."/>
            <person name="Wahlund T.M."/>
            <person name="Williams B."/>
            <person name="Wilson W."/>
            <person name="Wolfe G."/>
            <person name="Wurch L.L."/>
        </authorList>
    </citation>
    <scope>NUCLEOTIDE SEQUENCE</scope>
</reference>
<keyword evidence="2" id="KW-1133">Transmembrane helix</keyword>
<dbReference type="RefSeq" id="XP_005764752.1">
    <property type="nucleotide sequence ID" value="XM_005764695.1"/>
</dbReference>
<feature type="transmembrane region" description="Helical" evidence="2">
    <location>
        <begin position="26"/>
        <end position="56"/>
    </location>
</feature>
<proteinExistence type="predicted"/>
<dbReference type="Gene3D" id="3.40.50.1240">
    <property type="entry name" value="Phosphoglycerate mutase-like"/>
    <property type="match status" value="1"/>
</dbReference>
<feature type="compositionally biased region" description="Low complexity" evidence="1">
    <location>
        <begin position="62"/>
        <end position="77"/>
    </location>
</feature>
<keyword evidence="2" id="KW-0472">Membrane</keyword>
<evidence type="ECO:0000256" key="1">
    <source>
        <dbReference type="SAM" id="MobiDB-lite"/>
    </source>
</evidence>
<keyword evidence="4" id="KW-1185">Reference proteome</keyword>
<sequence>MTGEHSDLQRGLLAPPSSLRFGSKRLAGIAVLAASSIAAILVSRTWAIVAVAFIAARDPQSSSQLQQPQSSSQMQMQQPPPSPPPCARQIWVIRHGEKSPHPAPGSPEVHGLNATGWSRASHLARLVESGHWPRFVALFASDPGRPPFALREVQTVQPLAAVLGLPVNDSFAQSEGEQLAAAALLAARDRCGAVLLSWEHCRIPALLRALGCGAEHCLRCWPDGEYDRVERVELLLREEPSGAPAWRVRAMPPAAEGFGGDVEGYRGYECVDPAHAILATGAATAWHVALAQRDASGALHFVEATPPAVVVTPAADFWRRASHATLYAGRLVGARMRALGAAATQAASAQAGTPYASDFEPPPAKFYCSSLVEWAFGVAAGEKSVFLPPGLTFKLLFEPLGFWERYYHGLNQSLPVNVSGSNPTLLLHSPAVRFTTLRPEDVVANL</sequence>
<dbReference type="InterPro" id="IPR029033">
    <property type="entry name" value="His_PPase_superfam"/>
</dbReference>
<protein>
    <submittedName>
        <fullName evidence="3">Uncharacterized protein</fullName>
    </submittedName>
</protein>
<dbReference type="Gene3D" id="3.90.1720.10">
    <property type="entry name" value="endopeptidase domain like (from Nostoc punctiforme)"/>
    <property type="match status" value="1"/>
</dbReference>
<name>A0A0D3IM38_EMIH1</name>
<dbReference type="GeneID" id="17258548"/>
<dbReference type="Pfam" id="PF05708">
    <property type="entry name" value="Peptidase_C92"/>
    <property type="match status" value="1"/>
</dbReference>
<reference evidence="3" key="2">
    <citation type="submission" date="2024-10" db="UniProtKB">
        <authorList>
            <consortium name="EnsemblProtists"/>
        </authorList>
    </citation>
    <scope>IDENTIFICATION</scope>
</reference>
<dbReference type="InterPro" id="IPR024453">
    <property type="entry name" value="Peptidase_C92"/>
</dbReference>
<dbReference type="Proteomes" id="UP000013827">
    <property type="component" value="Unassembled WGS sequence"/>
</dbReference>
<dbReference type="SUPFAM" id="SSF54001">
    <property type="entry name" value="Cysteine proteinases"/>
    <property type="match status" value="1"/>
</dbReference>
<evidence type="ECO:0000313" key="4">
    <source>
        <dbReference type="Proteomes" id="UP000013827"/>
    </source>
</evidence>
<accession>A0A0D3IM38</accession>
<dbReference type="EnsemblProtists" id="EOD12323">
    <property type="protein sequence ID" value="EOD12323"/>
    <property type="gene ID" value="EMIHUDRAFT_452182"/>
</dbReference>